<evidence type="ECO:0000313" key="7">
    <source>
        <dbReference type="Proteomes" id="UP001620408"/>
    </source>
</evidence>
<dbReference type="EMBL" id="JADIKD010000012">
    <property type="protein sequence ID" value="MFK2919010.1"/>
    <property type="molecule type" value="Genomic_DNA"/>
</dbReference>
<keyword evidence="4" id="KW-0460">Magnesium</keyword>
<dbReference type="RefSeq" id="WP_379983364.1">
    <property type="nucleotide sequence ID" value="NZ_JADIKD010000012.1"/>
</dbReference>
<dbReference type="InterPro" id="IPR011330">
    <property type="entry name" value="Glyco_hydro/deAcase_b/a-brl"/>
</dbReference>
<comment type="cofactor">
    <cofactor evidence="1">
        <name>Mg(2+)</name>
        <dbReference type="ChEBI" id="CHEBI:18420"/>
    </cofactor>
</comment>
<evidence type="ECO:0000256" key="4">
    <source>
        <dbReference type="ARBA" id="ARBA00022842"/>
    </source>
</evidence>
<organism evidence="6 7">
    <name type="scientific">Dyella koreensis</name>
    <dbReference type="NCBI Taxonomy" id="311235"/>
    <lineage>
        <taxon>Bacteria</taxon>
        <taxon>Pseudomonadati</taxon>
        <taxon>Pseudomonadota</taxon>
        <taxon>Gammaproteobacteria</taxon>
        <taxon>Lysobacterales</taxon>
        <taxon>Rhodanobacteraceae</taxon>
        <taxon>Dyella</taxon>
    </lineage>
</organism>
<proteinExistence type="predicted"/>
<keyword evidence="5" id="KW-0119">Carbohydrate metabolism</keyword>
<gene>
    <name evidence="6" type="ORF">ISS97_17195</name>
</gene>
<evidence type="ECO:0000313" key="6">
    <source>
        <dbReference type="EMBL" id="MFK2919010.1"/>
    </source>
</evidence>
<evidence type="ECO:0000256" key="1">
    <source>
        <dbReference type="ARBA" id="ARBA00001946"/>
    </source>
</evidence>
<keyword evidence="2" id="KW-0479">Metal-binding</keyword>
<keyword evidence="7" id="KW-1185">Reference proteome</keyword>
<dbReference type="Gene3D" id="3.20.20.370">
    <property type="entry name" value="Glycoside hydrolase/deacetylase"/>
    <property type="match status" value="1"/>
</dbReference>
<reference evidence="6 7" key="1">
    <citation type="submission" date="2020-10" db="EMBL/GenBank/DDBJ databases">
        <title>Phylogeny of dyella-like bacteria.</title>
        <authorList>
            <person name="Fu J."/>
        </authorList>
    </citation>
    <scope>NUCLEOTIDE SEQUENCE [LARGE SCALE GENOMIC DNA]</scope>
    <source>
        <strain evidence="6 7">BB4</strain>
    </source>
</reference>
<dbReference type="PANTHER" id="PTHR31609">
    <property type="entry name" value="YDJC DEACETYLASE FAMILY MEMBER"/>
    <property type="match status" value="1"/>
</dbReference>
<sequence length="274" mass="29914">MKKRGLVLTADDFGIAPGVSRAICELLELGHLSATGCMVVSPHFPTTAPWLRPYLDRADIGLHVTLTHDRSLPSLMRDAFLHRLDPLTIRSAIETQVQRFEQALGRPPAYLDGHHHVHQLPLVSEVVVDVATRLGAYVRVTDEALKTIGQVGVACGKAALLSALARPFAREVHARGLQRNHGFRGARPASTRRPFRDLFRRMIRQAPAGTILMCHPGHIDAALRAADTLVDSREEEFRYLASTALSDDLTTEGLSLARLVDALSEGGPTGHGRS</sequence>
<dbReference type="SUPFAM" id="SSF88713">
    <property type="entry name" value="Glycoside hydrolase/deacetylase"/>
    <property type="match status" value="1"/>
</dbReference>
<keyword evidence="3" id="KW-0378">Hydrolase</keyword>
<evidence type="ECO:0000256" key="2">
    <source>
        <dbReference type="ARBA" id="ARBA00022723"/>
    </source>
</evidence>
<dbReference type="InterPro" id="IPR006879">
    <property type="entry name" value="YdjC-like"/>
</dbReference>
<dbReference type="CDD" id="cd10807">
    <property type="entry name" value="YdjC_like_3"/>
    <property type="match status" value="1"/>
</dbReference>
<accession>A0ABW8K8T9</accession>
<protein>
    <submittedName>
        <fullName evidence="6">ChbG/HpnK family deacetylase</fullName>
    </submittedName>
</protein>
<evidence type="ECO:0000256" key="5">
    <source>
        <dbReference type="ARBA" id="ARBA00023277"/>
    </source>
</evidence>
<evidence type="ECO:0000256" key="3">
    <source>
        <dbReference type="ARBA" id="ARBA00022801"/>
    </source>
</evidence>
<dbReference type="Pfam" id="PF04794">
    <property type="entry name" value="YdjC"/>
    <property type="match status" value="1"/>
</dbReference>
<dbReference type="Proteomes" id="UP001620408">
    <property type="component" value="Unassembled WGS sequence"/>
</dbReference>
<name>A0ABW8K8T9_9GAMM</name>
<dbReference type="PANTHER" id="PTHR31609:SF1">
    <property type="entry name" value="CARBOHYDRATE DEACETYLASE"/>
    <property type="match status" value="1"/>
</dbReference>
<comment type="caution">
    <text evidence="6">The sequence shown here is derived from an EMBL/GenBank/DDBJ whole genome shotgun (WGS) entry which is preliminary data.</text>
</comment>